<dbReference type="AlphaFoldDB" id="W6NDK7"/>
<dbReference type="EMBL" id="CAVP010055838">
    <property type="protein sequence ID" value="CDL94164.1"/>
    <property type="molecule type" value="Genomic_DNA"/>
</dbReference>
<comment type="caution">
    <text evidence="1">The sequence shown here is derived from an EMBL/GenBank/DDBJ whole genome shotgun (WGS) entry which is preliminary data.</text>
</comment>
<gene>
    <name evidence="1" type="ORF">HCOI_00709900</name>
</gene>
<evidence type="ECO:0000313" key="1">
    <source>
        <dbReference type="EMBL" id="CDL94164.1"/>
    </source>
</evidence>
<reference evidence="1" key="1">
    <citation type="submission" date="2013-03" db="EMBL/GenBank/DDBJ databases">
        <authorList>
            <person name="Aslett M."/>
        </authorList>
    </citation>
    <scope>NUCLEOTIDE SEQUENCE [LARGE SCALE GENOMIC DNA]</scope>
    <source>
        <strain evidence="1">ISE/inbred ISE</strain>
    </source>
</reference>
<accession>W6NDK7</accession>
<sequence length="101" mass="11605">MGLKRNVHENNEPIYSRPPWPRIQQLKETDFAALRGPAQIDESAAGLGSAVKRALDVNPACEVASRKLYKCRRRLFFFNKCLQRYRLDTVKVSRTQNVTSL</sequence>
<reference evidence="1" key="2">
    <citation type="submission" date="2013-05" db="EMBL/GenBank/DDBJ databases">
        <title>The genome and transcriptome of Haemonchus contortus: a key model parasite for drug and vaccine discovery.</title>
        <authorList>
            <person name="Laing R."/>
            <person name="Kikuchi T."/>
            <person name="Martinelli A."/>
            <person name="Tsai I.J."/>
            <person name="Beech R.N."/>
            <person name="Redman E."/>
            <person name="Holroyd N."/>
            <person name="Bartley D.J."/>
            <person name="Beasley H."/>
            <person name="Britton C."/>
            <person name="Curran D."/>
            <person name="Devaney E."/>
            <person name="Gilabert A."/>
            <person name="Jackson F."/>
            <person name="Hunt M."/>
            <person name="Johnston S."/>
            <person name="Kryukov I."/>
            <person name="Li K."/>
            <person name="Morrison A.A."/>
            <person name="Reid A.J."/>
            <person name="Sargison N."/>
            <person name="Saunders G."/>
            <person name="Wasmuth J.D."/>
            <person name="Wolstenholme A."/>
            <person name="Berriman M."/>
            <person name="Gilleard J.S."/>
            <person name="Cotton J.A."/>
        </authorList>
    </citation>
    <scope>NUCLEOTIDE SEQUENCE [LARGE SCALE GENOMIC DNA]</scope>
    <source>
        <strain evidence="1">ISE/inbred ISE</strain>
    </source>
</reference>
<name>W6NDK7_HAECO</name>
<protein>
    <submittedName>
        <fullName evidence="1">Uncharacterized protein</fullName>
    </submittedName>
</protein>
<organism evidence="1">
    <name type="scientific">Haemonchus contortus</name>
    <name type="common">Barber pole worm</name>
    <dbReference type="NCBI Taxonomy" id="6289"/>
    <lineage>
        <taxon>Eukaryota</taxon>
        <taxon>Metazoa</taxon>
        <taxon>Ecdysozoa</taxon>
        <taxon>Nematoda</taxon>
        <taxon>Chromadorea</taxon>
        <taxon>Rhabditida</taxon>
        <taxon>Rhabditina</taxon>
        <taxon>Rhabditomorpha</taxon>
        <taxon>Strongyloidea</taxon>
        <taxon>Trichostrongylidae</taxon>
        <taxon>Haemonchus</taxon>
    </lineage>
</organism>
<proteinExistence type="predicted"/>